<name>A0A2H9TIN8_9FUNG</name>
<dbReference type="InterPro" id="IPR040000">
    <property type="entry name" value="NOP9"/>
</dbReference>
<dbReference type="PANTHER" id="PTHR13102">
    <property type="entry name" value="NUCLEOLAR PROTEIN 9"/>
    <property type="match status" value="1"/>
</dbReference>
<feature type="repeat" description="Pumilio" evidence="5">
    <location>
        <begin position="446"/>
        <end position="481"/>
    </location>
</feature>
<keyword evidence="2" id="KW-0677">Repeat</keyword>
<dbReference type="GO" id="GO:0000472">
    <property type="term" value="P:endonucleolytic cleavage to generate mature 5'-end of SSU-rRNA from (SSU-rRNA, 5.8S rRNA, LSU-rRNA)"/>
    <property type="evidence" value="ECO:0007669"/>
    <property type="project" value="TreeGrafter"/>
</dbReference>
<comment type="caution">
    <text evidence="7">The sequence shown here is derived from an EMBL/GenBank/DDBJ whole genome shotgun (WGS) entry which is preliminary data.</text>
</comment>
<dbReference type="SUPFAM" id="SSF48371">
    <property type="entry name" value="ARM repeat"/>
    <property type="match status" value="1"/>
</dbReference>
<dbReference type="STRING" id="1246581.A0A2H9TIN8"/>
<protein>
    <recommendedName>
        <fullName evidence="1">Nucleolar protein 9</fullName>
    </recommendedName>
    <alternativeName>
        <fullName evidence="3 4">Pumilio domain-containing protein NOP9</fullName>
    </alternativeName>
</protein>
<gene>
    <name evidence="7" type="ORF">PSACC_02552</name>
</gene>
<sequence>MEQVLNYFRQAEKVLDANQFPTDEDYELFMQNVFSEVEGMEYRLACSHDGSTILEKILKGATPFQLRVFFEKVRGKWSDMCCHRYASHVAEAWVRSAADKVAVDQEVADELPKLDAQMADIAGMATEESVKLVEDAYGTHVVRLLLQIWGGELDGRPVSIPNGPQFLATFATDLFSMPKEIFNLQRAVSTQQSSPVLQLLVRFVHRDDAKLFQKLLGELFPGVFSNSSSEEPCCTSFLKMTDNEIGSRFVEALVGTLDSAAFLVFFSKLVRRNAGRLLDGFHSNFVFQCIISRCHSSHQFGMILECLKPHATDLVIKKRHGVLLRLSQWVVNHELAHAEDVMSIIFDAFHLKDAQDRKKSFIAIARLQPKDNIDESKNLIAGGCSLLQLLPMFPATIAKPVIDGFLDASVASIVAMSMHPNGSHVVEAIMSSRTVSDTVKQRTIRKLRDHVDTLAADKFGSHIVDKCWNLATTELREKIVERLMGVKTRLEDNPYGRMVLRNCRAYEFERDAQNWKNAEESAERKKAMFADILEDSTNDLLPDSLRVDVSDKKIKRKQKDSHSELLPQELKMKKKKLRK</sequence>
<keyword evidence="8" id="KW-1185">Reference proteome</keyword>
<evidence type="ECO:0000313" key="7">
    <source>
        <dbReference type="EMBL" id="PJF17611.1"/>
    </source>
</evidence>
<dbReference type="AlphaFoldDB" id="A0A2H9TIN8"/>
<dbReference type="Pfam" id="PF22493">
    <property type="entry name" value="PUF_NOP9"/>
    <property type="match status" value="2"/>
</dbReference>
<evidence type="ECO:0000256" key="2">
    <source>
        <dbReference type="ARBA" id="ARBA00022737"/>
    </source>
</evidence>
<dbReference type="PROSITE" id="PS50302">
    <property type="entry name" value="PUM"/>
    <property type="match status" value="1"/>
</dbReference>
<dbReference type="GO" id="GO:0000056">
    <property type="term" value="P:ribosomal small subunit export from nucleus"/>
    <property type="evidence" value="ECO:0007669"/>
    <property type="project" value="TreeGrafter"/>
</dbReference>
<dbReference type="GO" id="GO:0000447">
    <property type="term" value="P:endonucleolytic cleavage in ITS1 to separate SSU-rRNA from 5.8S rRNA and LSU-rRNA from tricistronic rRNA transcript (SSU-rRNA, 5.8S rRNA, LSU-rRNA)"/>
    <property type="evidence" value="ECO:0007669"/>
    <property type="project" value="TreeGrafter"/>
</dbReference>
<evidence type="ECO:0000256" key="5">
    <source>
        <dbReference type="PROSITE-ProRule" id="PRU00317"/>
    </source>
</evidence>
<dbReference type="GO" id="GO:0030688">
    <property type="term" value="C:preribosome, small subunit precursor"/>
    <property type="evidence" value="ECO:0007669"/>
    <property type="project" value="TreeGrafter"/>
</dbReference>
<dbReference type="InterPro" id="IPR011989">
    <property type="entry name" value="ARM-like"/>
</dbReference>
<evidence type="ECO:0000313" key="8">
    <source>
        <dbReference type="Proteomes" id="UP000240830"/>
    </source>
</evidence>
<proteinExistence type="predicted"/>
<dbReference type="Proteomes" id="UP000240830">
    <property type="component" value="Unassembled WGS sequence"/>
</dbReference>
<evidence type="ECO:0000256" key="3">
    <source>
        <dbReference type="ARBA" id="ARBA00030932"/>
    </source>
</evidence>
<dbReference type="OrthoDB" id="392571at2759"/>
<feature type="region of interest" description="Disordered" evidence="6">
    <location>
        <begin position="552"/>
        <end position="579"/>
    </location>
</feature>
<dbReference type="PANTHER" id="PTHR13102:SF0">
    <property type="entry name" value="NUCLEOLAR PROTEIN 9"/>
    <property type="match status" value="1"/>
</dbReference>
<accession>A0A2H9TIN8</accession>
<dbReference type="GO" id="GO:0000480">
    <property type="term" value="P:endonucleolytic cleavage in 5'-ETS of tricistronic rRNA transcript (SSU-rRNA, 5.8S rRNA, LSU-rRNA)"/>
    <property type="evidence" value="ECO:0007669"/>
    <property type="project" value="TreeGrafter"/>
</dbReference>
<dbReference type="Gene3D" id="1.25.10.10">
    <property type="entry name" value="Leucine-rich Repeat Variant"/>
    <property type="match status" value="2"/>
</dbReference>
<dbReference type="InterPro" id="IPR016024">
    <property type="entry name" value="ARM-type_fold"/>
</dbReference>
<evidence type="ECO:0000256" key="1">
    <source>
        <dbReference type="ARBA" id="ARBA00016427"/>
    </source>
</evidence>
<reference evidence="7 8" key="1">
    <citation type="submission" date="2016-10" db="EMBL/GenBank/DDBJ databases">
        <title>The genome of Paramicrosporidium saccamoebae is the missing link in understanding Cryptomycota and Microsporidia evolution.</title>
        <authorList>
            <person name="Quandt C.A."/>
            <person name="Beaudet D."/>
            <person name="Corsaro D."/>
            <person name="Michel R."/>
            <person name="Corradi N."/>
            <person name="James T."/>
        </authorList>
    </citation>
    <scope>NUCLEOTIDE SEQUENCE [LARGE SCALE GENOMIC DNA]</scope>
    <source>
        <strain evidence="7 8">KSL3</strain>
    </source>
</reference>
<dbReference type="GO" id="GO:0030686">
    <property type="term" value="C:90S preribosome"/>
    <property type="evidence" value="ECO:0007669"/>
    <property type="project" value="TreeGrafter"/>
</dbReference>
<dbReference type="EMBL" id="MTSL01000168">
    <property type="protein sequence ID" value="PJF17611.1"/>
    <property type="molecule type" value="Genomic_DNA"/>
</dbReference>
<evidence type="ECO:0000256" key="6">
    <source>
        <dbReference type="SAM" id="MobiDB-lite"/>
    </source>
</evidence>
<dbReference type="GO" id="GO:0003723">
    <property type="term" value="F:RNA binding"/>
    <property type="evidence" value="ECO:0007669"/>
    <property type="project" value="InterPro"/>
</dbReference>
<dbReference type="InterPro" id="IPR001313">
    <property type="entry name" value="Pumilio_RNA-bd_rpt"/>
</dbReference>
<organism evidence="7 8">
    <name type="scientific">Paramicrosporidium saccamoebae</name>
    <dbReference type="NCBI Taxonomy" id="1246581"/>
    <lineage>
        <taxon>Eukaryota</taxon>
        <taxon>Fungi</taxon>
        <taxon>Fungi incertae sedis</taxon>
        <taxon>Cryptomycota</taxon>
        <taxon>Cryptomycota incertae sedis</taxon>
        <taxon>Paramicrosporidium</taxon>
    </lineage>
</organism>
<dbReference type="SMART" id="SM00025">
    <property type="entry name" value="Pumilio"/>
    <property type="match status" value="6"/>
</dbReference>
<evidence type="ECO:0000256" key="4">
    <source>
        <dbReference type="ARBA" id="ARBA00031929"/>
    </source>
</evidence>
<dbReference type="GO" id="GO:0005730">
    <property type="term" value="C:nucleolus"/>
    <property type="evidence" value="ECO:0007669"/>
    <property type="project" value="TreeGrafter"/>
</dbReference>